<dbReference type="EMBL" id="VSSQ01073812">
    <property type="protein sequence ID" value="MPN24831.1"/>
    <property type="molecule type" value="Genomic_DNA"/>
</dbReference>
<accession>A0A645GD44</accession>
<dbReference type="AlphaFoldDB" id="A0A645GD44"/>
<reference evidence="1" key="1">
    <citation type="submission" date="2019-08" db="EMBL/GenBank/DDBJ databases">
        <authorList>
            <person name="Kucharzyk K."/>
            <person name="Murdoch R.W."/>
            <person name="Higgins S."/>
            <person name="Loffler F."/>
        </authorList>
    </citation>
    <scope>NUCLEOTIDE SEQUENCE</scope>
</reference>
<sequence>MVNPDNPNGYCWVWGKYATVSGSTDILPVYTAQPTNTPTNTPTVAPGIDLDYEGLDSCSGNYYVKIRILNTGSSTWKSVKIVIKDNDTSTTLTNASDTFTSYSGCTVSSNQKDLTQGEEGVVANYSSGKFTYDPTGHSLTITVTVYSADSRTGTSISKSFKVTP</sequence>
<organism evidence="1">
    <name type="scientific">bioreactor metagenome</name>
    <dbReference type="NCBI Taxonomy" id="1076179"/>
    <lineage>
        <taxon>unclassified sequences</taxon>
        <taxon>metagenomes</taxon>
        <taxon>ecological metagenomes</taxon>
    </lineage>
</organism>
<gene>
    <name evidence="1" type="ORF">SDC9_172236</name>
</gene>
<comment type="caution">
    <text evidence="1">The sequence shown here is derived from an EMBL/GenBank/DDBJ whole genome shotgun (WGS) entry which is preliminary data.</text>
</comment>
<proteinExistence type="predicted"/>
<evidence type="ECO:0000313" key="1">
    <source>
        <dbReference type="EMBL" id="MPN24831.1"/>
    </source>
</evidence>
<name>A0A645GD44_9ZZZZ</name>
<protein>
    <submittedName>
        <fullName evidence="1">Uncharacterized protein</fullName>
    </submittedName>
</protein>